<name>A0A9D9HER4_9BACT</name>
<reference evidence="2" key="2">
    <citation type="journal article" date="2021" name="PeerJ">
        <title>Extensive microbial diversity within the chicken gut microbiome revealed by metagenomics and culture.</title>
        <authorList>
            <person name="Gilroy R."/>
            <person name="Ravi A."/>
            <person name="Getino M."/>
            <person name="Pursley I."/>
            <person name="Horton D.L."/>
            <person name="Alikhan N.F."/>
            <person name="Baker D."/>
            <person name="Gharbi K."/>
            <person name="Hall N."/>
            <person name="Watson M."/>
            <person name="Adriaenssens E.M."/>
            <person name="Foster-Nyarko E."/>
            <person name="Jarju S."/>
            <person name="Secka A."/>
            <person name="Antonio M."/>
            <person name="Oren A."/>
            <person name="Chaudhuri R.R."/>
            <person name="La Ragione R."/>
            <person name="Hildebrand F."/>
            <person name="Pallen M.J."/>
        </authorList>
    </citation>
    <scope>NUCLEOTIDE SEQUENCE</scope>
    <source>
        <strain evidence="2">20514</strain>
    </source>
</reference>
<organism evidence="2 3">
    <name type="scientific">Candidatus Cryptobacteroides merdigallinarum</name>
    <dbReference type="NCBI Taxonomy" id="2840770"/>
    <lineage>
        <taxon>Bacteria</taxon>
        <taxon>Pseudomonadati</taxon>
        <taxon>Bacteroidota</taxon>
        <taxon>Bacteroidia</taxon>
        <taxon>Bacteroidales</taxon>
        <taxon>Candidatus Cryptobacteroides</taxon>
    </lineage>
</organism>
<evidence type="ECO:0000259" key="1">
    <source>
        <dbReference type="Pfam" id="PF04536"/>
    </source>
</evidence>
<gene>
    <name evidence="2" type="ORF">IAC29_05430</name>
</gene>
<dbReference type="Proteomes" id="UP000810252">
    <property type="component" value="Unassembled WGS sequence"/>
</dbReference>
<dbReference type="EMBL" id="JADIMQ010000078">
    <property type="protein sequence ID" value="MBO8448696.1"/>
    <property type="molecule type" value="Genomic_DNA"/>
</dbReference>
<evidence type="ECO:0000313" key="3">
    <source>
        <dbReference type="Proteomes" id="UP000810252"/>
    </source>
</evidence>
<dbReference type="Gene3D" id="3.10.310.50">
    <property type="match status" value="1"/>
</dbReference>
<evidence type="ECO:0000313" key="2">
    <source>
        <dbReference type="EMBL" id="MBO8448696.1"/>
    </source>
</evidence>
<dbReference type="AlphaFoldDB" id="A0A9D9HER4"/>
<dbReference type="InterPro" id="IPR007621">
    <property type="entry name" value="TPM_dom"/>
</dbReference>
<dbReference type="PANTHER" id="PTHR30373">
    <property type="entry name" value="UPF0603 PROTEIN YGCG"/>
    <property type="match status" value="1"/>
</dbReference>
<accession>A0A9D9HER4</accession>
<comment type="caution">
    <text evidence="2">The sequence shown here is derived from an EMBL/GenBank/DDBJ whole genome shotgun (WGS) entry which is preliminary data.</text>
</comment>
<feature type="domain" description="TPM" evidence="1">
    <location>
        <begin position="3"/>
        <end position="120"/>
    </location>
</feature>
<dbReference type="PANTHER" id="PTHR30373:SF8">
    <property type="entry name" value="BLL7265 PROTEIN"/>
    <property type="match status" value="1"/>
</dbReference>
<protein>
    <submittedName>
        <fullName evidence="2">TPM domain-containing protein</fullName>
    </submittedName>
</protein>
<dbReference type="Pfam" id="PF04536">
    <property type="entry name" value="TPM_phosphatase"/>
    <property type="match status" value="1"/>
</dbReference>
<sequence>MKPQDFLDRKGQDTIISAIRDAEKNTSGEIRVHIDDVCEGDAYTKAVDVFRYLGMDRTKERNGVLIYVACSSKVFAIVGDKGINDAVPGDFWDGVSAHIKACFSAGRFAEGIAEAIRMAGDRLKEYFPYRTDDENEQPDEISYKK</sequence>
<proteinExistence type="predicted"/>
<reference evidence="2" key="1">
    <citation type="submission" date="2020-10" db="EMBL/GenBank/DDBJ databases">
        <authorList>
            <person name="Gilroy R."/>
        </authorList>
    </citation>
    <scope>NUCLEOTIDE SEQUENCE</scope>
    <source>
        <strain evidence="2">20514</strain>
    </source>
</reference>